<name>A0A200QXI3_MACCD</name>
<dbReference type="InParanoid" id="A0A200QXI3"/>
<dbReference type="EMBL" id="MVGT01000872">
    <property type="protein sequence ID" value="OVA15183.1"/>
    <property type="molecule type" value="Genomic_DNA"/>
</dbReference>
<organism evidence="4 5">
    <name type="scientific">Macleaya cordata</name>
    <name type="common">Five-seeded plume-poppy</name>
    <name type="synonym">Bocconia cordata</name>
    <dbReference type="NCBI Taxonomy" id="56857"/>
    <lineage>
        <taxon>Eukaryota</taxon>
        <taxon>Viridiplantae</taxon>
        <taxon>Streptophyta</taxon>
        <taxon>Embryophyta</taxon>
        <taxon>Tracheophyta</taxon>
        <taxon>Spermatophyta</taxon>
        <taxon>Magnoliopsida</taxon>
        <taxon>Ranunculales</taxon>
        <taxon>Papaveraceae</taxon>
        <taxon>Papaveroideae</taxon>
        <taxon>Macleaya</taxon>
    </lineage>
</organism>
<keyword evidence="5" id="KW-1185">Reference proteome</keyword>
<proteinExistence type="predicted"/>
<dbReference type="AlphaFoldDB" id="A0A200QXI3"/>
<dbReference type="Proteomes" id="UP000195402">
    <property type="component" value="Unassembled WGS sequence"/>
</dbReference>
<evidence type="ECO:0000256" key="2">
    <source>
        <dbReference type="ARBA" id="ARBA00023306"/>
    </source>
</evidence>
<reference evidence="4 5" key="1">
    <citation type="journal article" date="2017" name="Mol. Plant">
        <title>The Genome of Medicinal Plant Macleaya cordata Provides New Insights into Benzylisoquinoline Alkaloids Metabolism.</title>
        <authorList>
            <person name="Liu X."/>
            <person name="Liu Y."/>
            <person name="Huang P."/>
            <person name="Ma Y."/>
            <person name="Qing Z."/>
            <person name="Tang Q."/>
            <person name="Cao H."/>
            <person name="Cheng P."/>
            <person name="Zheng Y."/>
            <person name="Yuan Z."/>
            <person name="Zhou Y."/>
            <person name="Liu J."/>
            <person name="Tang Z."/>
            <person name="Zhuo Y."/>
            <person name="Zhang Y."/>
            <person name="Yu L."/>
            <person name="Huang J."/>
            <person name="Yang P."/>
            <person name="Peng Q."/>
            <person name="Zhang J."/>
            <person name="Jiang W."/>
            <person name="Zhang Z."/>
            <person name="Lin K."/>
            <person name="Ro D.K."/>
            <person name="Chen X."/>
            <person name="Xiong X."/>
            <person name="Shang Y."/>
            <person name="Huang S."/>
            <person name="Zeng J."/>
        </authorList>
    </citation>
    <scope>NUCLEOTIDE SEQUENCE [LARGE SCALE GENOMIC DNA]</scope>
    <source>
        <strain evidence="5">cv. BLH2017</strain>
        <tissue evidence="4">Root</tissue>
    </source>
</reference>
<dbReference type="GO" id="GO:0004860">
    <property type="term" value="F:protein kinase inhibitor activity"/>
    <property type="evidence" value="ECO:0007669"/>
    <property type="project" value="UniProtKB-KW"/>
</dbReference>
<dbReference type="PANTHER" id="PTHR33142">
    <property type="entry name" value="CYCLIN-DEPENDENT PROTEIN KINASE INHIBITOR SMR13"/>
    <property type="match status" value="1"/>
</dbReference>
<evidence type="ECO:0008006" key="6">
    <source>
        <dbReference type="Google" id="ProtNLM"/>
    </source>
</evidence>
<feature type="compositionally biased region" description="Low complexity" evidence="3">
    <location>
        <begin position="51"/>
        <end position="64"/>
    </location>
</feature>
<dbReference type="InterPro" id="IPR040389">
    <property type="entry name" value="SMR"/>
</dbReference>
<dbReference type="PANTHER" id="PTHR33142:SF8">
    <property type="entry name" value="CYCLIN-DEPENDENT PROTEIN KINASE INHIBITOR SMR9"/>
    <property type="match status" value="1"/>
</dbReference>
<keyword evidence="1" id="KW-0649">Protein kinase inhibitor</keyword>
<evidence type="ECO:0000256" key="3">
    <source>
        <dbReference type="SAM" id="MobiDB-lite"/>
    </source>
</evidence>
<evidence type="ECO:0000313" key="4">
    <source>
        <dbReference type="EMBL" id="OVA15183.1"/>
    </source>
</evidence>
<gene>
    <name evidence="4" type="ORF">BVC80_761g7</name>
</gene>
<evidence type="ECO:0000256" key="1">
    <source>
        <dbReference type="ARBA" id="ARBA00023013"/>
    </source>
</evidence>
<dbReference type="GO" id="GO:0032875">
    <property type="term" value="P:regulation of DNA endoreduplication"/>
    <property type="evidence" value="ECO:0007669"/>
    <property type="project" value="InterPro"/>
</dbReference>
<comment type="caution">
    <text evidence="4">The sequence shown here is derived from an EMBL/GenBank/DDBJ whole genome shotgun (WGS) entry which is preliminary data.</text>
</comment>
<keyword evidence="2" id="KW-0131">Cell cycle</keyword>
<protein>
    <recommendedName>
        <fullName evidence="6">Cyclin-dependent kinase inhibitor</fullName>
    </recommendedName>
</protein>
<evidence type="ECO:0000313" key="5">
    <source>
        <dbReference type="Proteomes" id="UP000195402"/>
    </source>
</evidence>
<feature type="region of interest" description="Disordered" evidence="3">
    <location>
        <begin position="1"/>
        <end position="67"/>
    </location>
</feature>
<sequence>MELEVLSSRSQNMAQPSGGRRRRRRISPYKRKLLQSKKSGSSMEPACNSSTTTAITTTTTTTTTSAHEISKIDENEDGVIDVSNEVCSTPKGQKYRIPEILSCPPAPMKKRKVVSHCLSSSQRSPISFFTNPDIELFFFFALHDISV</sequence>
<feature type="compositionally biased region" description="Polar residues" evidence="3">
    <location>
        <begin position="36"/>
        <end position="50"/>
    </location>
</feature>
<dbReference type="OrthoDB" id="1840446at2759"/>
<dbReference type="OMA" id="LESSXAS"/>
<accession>A0A200QXI3</accession>
<feature type="compositionally biased region" description="Basic residues" evidence="3">
    <location>
        <begin position="19"/>
        <end position="35"/>
    </location>
</feature>
<dbReference type="GO" id="GO:0005634">
    <property type="term" value="C:nucleus"/>
    <property type="evidence" value="ECO:0007669"/>
    <property type="project" value="TreeGrafter"/>
</dbReference>